<organism evidence="1 2">
    <name type="scientific">Smallanthus sonchifolius</name>
    <dbReference type="NCBI Taxonomy" id="185202"/>
    <lineage>
        <taxon>Eukaryota</taxon>
        <taxon>Viridiplantae</taxon>
        <taxon>Streptophyta</taxon>
        <taxon>Embryophyta</taxon>
        <taxon>Tracheophyta</taxon>
        <taxon>Spermatophyta</taxon>
        <taxon>Magnoliopsida</taxon>
        <taxon>eudicotyledons</taxon>
        <taxon>Gunneridae</taxon>
        <taxon>Pentapetalae</taxon>
        <taxon>asterids</taxon>
        <taxon>campanulids</taxon>
        <taxon>Asterales</taxon>
        <taxon>Asteraceae</taxon>
        <taxon>Asteroideae</taxon>
        <taxon>Heliantheae alliance</taxon>
        <taxon>Millerieae</taxon>
        <taxon>Smallanthus</taxon>
    </lineage>
</organism>
<gene>
    <name evidence="1" type="ORF">L1987_65016</name>
</gene>
<dbReference type="Proteomes" id="UP001056120">
    <property type="component" value="Linkage Group LG22"/>
</dbReference>
<dbReference type="EMBL" id="CM042039">
    <property type="protein sequence ID" value="KAI3725235.1"/>
    <property type="molecule type" value="Genomic_DNA"/>
</dbReference>
<reference evidence="2" key="1">
    <citation type="journal article" date="2022" name="Mol. Ecol. Resour.">
        <title>The genomes of chicory, endive, great burdock and yacon provide insights into Asteraceae palaeo-polyploidization history and plant inulin production.</title>
        <authorList>
            <person name="Fan W."/>
            <person name="Wang S."/>
            <person name="Wang H."/>
            <person name="Wang A."/>
            <person name="Jiang F."/>
            <person name="Liu H."/>
            <person name="Zhao H."/>
            <person name="Xu D."/>
            <person name="Zhang Y."/>
        </authorList>
    </citation>
    <scope>NUCLEOTIDE SEQUENCE [LARGE SCALE GENOMIC DNA]</scope>
    <source>
        <strain evidence="2">cv. Yunnan</strain>
    </source>
</reference>
<name>A0ACB9BTC3_9ASTR</name>
<sequence length="181" mass="20813">MLQRAPQVILQARLLPRPIRYALQLFQHCYVWMLKCSEIMIHIKDSSVMLRAIALISSVWHLSSGLLLLLLLFIFVKHKTDVEDFEPVFHLYVWGTSIVMTVLRSIGNEHLVPCRFVSSSLKRLVLRSNIIEVTLWRDKADLIKRDGTTGKVVALTSLQMHKDSSVINLDLKFAIHPQEPC</sequence>
<accession>A0ACB9BTC3</accession>
<protein>
    <submittedName>
        <fullName evidence="1">Uncharacterized protein</fullName>
    </submittedName>
</protein>
<evidence type="ECO:0000313" key="1">
    <source>
        <dbReference type="EMBL" id="KAI3725235.1"/>
    </source>
</evidence>
<proteinExistence type="predicted"/>
<comment type="caution">
    <text evidence="1">The sequence shown here is derived from an EMBL/GenBank/DDBJ whole genome shotgun (WGS) entry which is preliminary data.</text>
</comment>
<evidence type="ECO:0000313" key="2">
    <source>
        <dbReference type="Proteomes" id="UP001056120"/>
    </source>
</evidence>
<keyword evidence="2" id="KW-1185">Reference proteome</keyword>
<reference evidence="1 2" key="2">
    <citation type="journal article" date="2022" name="Mol. Ecol. Resour.">
        <title>The genomes of chicory, endive, great burdock and yacon provide insights into Asteraceae paleo-polyploidization history and plant inulin production.</title>
        <authorList>
            <person name="Fan W."/>
            <person name="Wang S."/>
            <person name="Wang H."/>
            <person name="Wang A."/>
            <person name="Jiang F."/>
            <person name="Liu H."/>
            <person name="Zhao H."/>
            <person name="Xu D."/>
            <person name="Zhang Y."/>
        </authorList>
    </citation>
    <scope>NUCLEOTIDE SEQUENCE [LARGE SCALE GENOMIC DNA]</scope>
    <source>
        <strain evidence="2">cv. Yunnan</strain>
        <tissue evidence="1">Leaves</tissue>
    </source>
</reference>